<dbReference type="InterPro" id="IPR011049">
    <property type="entry name" value="Serralysin-like_metalloprot_C"/>
</dbReference>
<dbReference type="InterPro" id="IPR018511">
    <property type="entry name" value="Hemolysin-typ_Ca-bd_CS"/>
</dbReference>
<dbReference type="PRINTS" id="PR00313">
    <property type="entry name" value="CABNDNGRPT"/>
</dbReference>
<dbReference type="RefSeq" id="WP_190474442.1">
    <property type="nucleotide sequence ID" value="NZ_JACJPW010000143.1"/>
</dbReference>
<name>A0A926ZM71_9CYAN</name>
<dbReference type="InterPro" id="IPR050557">
    <property type="entry name" value="RTX_toxin/Mannuronan_C5-epim"/>
</dbReference>
<comment type="caution">
    <text evidence="3">The sequence shown here is derived from an EMBL/GenBank/DDBJ whole genome shotgun (WGS) entry which is preliminary data.</text>
</comment>
<protein>
    <recommendedName>
        <fullName evidence="5">Calcium-binding protein</fullName>
    </recommendedName>
</protein>
<dbReference type="EMBL" id="JACJPW010000143">
    <property type="protein sequence ID" value="MBD2185796.1"/>
    <property type="molecule type" value="Genomic_DNA"/>
</dbReference>
<dbReference type="Pfam" id="PF00353">
    <property type="entry name" value="HemolysinCabind"/>
    <property type="match status" value="3"/>
</dbReference>
<reference evidence="3" key="1">
    <citation type="journal article" date="2015" name="ISME J.">
        <title>Draft Genome Sequence of Streptomyces incarnatus NRRL8089, which Produces the Nucleoside Antibiotic Sinefungin.</title>
        <authorList>
            <person name="Oshima K."/>
            <person name="Hattori M."/>
            <person name="Shimizu H."/>
            <person name="Fukuda K."/>
            <person name="Nemoto M."/>
            <person name="Inagaki K."/>
            <person name="Tamura T."/>
        </authorList>
    </citation>
    <scope>NUCLEOTIDE SEQUENCE</scope>
    <source>
        <strain evidence="3">FACHB-1375</strain>
    </source>
</reference>
<dbReference type="InterPro" id="IPR024079">
    <property type="entry name" value="MetalloPept_cat_dom_sf"/>
</dbReference>
<dbReference type="PANTHER" id="PTHR38340">
    <property type="entry name" value="S-LAYER PROTEIN"/>
    <property type="match status" value="1"/>
</dbReference>
<dbReference type="GO" id="GO:0005509">
    <property type="term" value="F:calcium ion binding"/>
    <property type="evidence" value="ECO:0007669"/>
    <property type="project" value="InterPro"/>
</dbReference>
<evidence type="ECO:0000256" key="2">
    <source>
        <dbReference type="ARBA" id="ARBA00022525"/>
    </source>
</evidence>
<reference evidence="3" key="2">
    <citation type="submission" date="2020-08" db="EMBL/GenBank/DDBJ databases">
        <authorList>
            <person name="Chen M."/>
            <person name="Teng W."/>
            <person name="Zhao L."/>
            <person name="Hu C."/>
            <person name="Zhou Y."/>
            <person name="Han B."/>
            <person name="Song L."/>
            <person name="Shu W."/>
        </authorList>
    </citation>
    <scope>NUCLEOTIDE SEQUENCE</scope>
    <source>
        <strain evidence="3">FACHB-1375</strain>
    </source>
</reference>
<evidence type="ECO:0000256" key="1">
    <source>
        <dbReference type="ARBA" id="ARBA00004613"/>
    </source>
</evidence>
<comment type="subcellular location">
    <subcellularLocation>
        <location evidence="1">Secreted</location>
    </subcellularLocation>
</comment>
<dbReference type="Gene3D" id="2.150.10.10">
    <property type="entry name" value="Serralysin-like metalloprotease, C-terminal"/>
    <property type="match status" value="2"/>
</dbReference>
<organism evidence="3 4">
    <name type="scientific">Aerosakkonema funiforme FACHB-1375</name>
    <dbReference type="NCBI Taxonomy" id="2949571"/>
    <lineage>
        <taxon>Bacteria</taxon>
        <taxon>Bacillati</taxon>
        <taxon>Cyanobacteriota</taxon>
        <taxon>Cyanophyceae</taxon>
        <taxon>Oscillatoriophycideae</taxon>
        <taxon>Aerosakkonematales</taxon>
        <taxon>Aerosakkonemataceae</taxon>
        <taxon>Aerosakkonema</taxon>
    </lineage>
</organism>
<dbReference type="AlphaFoldDB" id="A0A926ZM71"/>
<accession>A0A926ZM71</accession>
<dbReference type="PANTHER" id="PTHR38340:SF1">
    <property type="entry name" value="S-LAYER PROTEIN"/>
    <property type="match status" value="1"/>
</dbReference>
<dbReference type="SUPFAM" id="SSF55486">
    <property type="entry name" value="Metalloproteases ('zincins'), catalytic domain"/>
    <property type="match status" value="2"/>
</dbReference>
<dbReference type="GO" id="GO:0008237">
    <property type="term" value="F:metallopeptidase activity"/>
    <property type="evidence" value="ECO:0007669"/>
    <property type="project" value="InterPro"/>
</dbReference>
<dbReference type="PROSITE" id="PS00330">
    <property type="entry name" value="HEMOLYSIN_CALCIUM"/>
    <property type="match status" value="1"/>
</dbReference>
<dbReference type="Proteomes" id="UP000641646">
    <property type="component" value="Unassembled WGS sequence"/>
</dbReference>
<evidence type="ECO:0008006" key="5">
    <source>
        <dbReference type="Google" id="ProtNLM"/>
    </source>
</evidence>
<evidence type="ECO:0000313" key="3">
    <source>
        <dbReference type="EMBL" id="MBD2185796.1"/>
    </source>
</evidence>
<dbReference type="Gene3D" id="3.40.390.10">
    <property type="entry name" value="Collagenase (Catalytic Domain)"/>
    <property type="match status" value="1"/>
</dbReference>
<gene>
    <name evidence="3" type="ORF">H6G03_32830</name>
</gene>
<sequence length="445" mass="46982">MPFNIEFDYRFDTNGFFSDPARRNALEAAANVWENYIQDEFPNVPAGISFNVGNPQTGQTTPITLTSEIDDLLIFVGAASPPFNNRNFINAGAVGGLAGFDAVGSVFSSRLIGSNFEPYVGILSFNTNPQINGQAVPWFFDETPNTSNDLPVGSSYYDFTAAAVHEIGHILGFGVPIFRQLVIDGYFTGPNARAVKVGNGIPIANDGSLSHISADFPSLMNPTAQARLPGQAELAILADIGYQIGGFQTQGETLPIATEGDDQIIGTVLGDIINGLGGADRIFGNAGNDMVLGLTGDDFIDGKENDDILFGNQNNDNIFGGQGNDIIYGGRNEDYLSGDDGNDILSGDRGNDQLFGGAGRDTFVFRAESGVDQINDFVVADDIIQIGIGLGFNNGVDVLRTITNSSLATGGFFSQITLSQGNTITVFSDATLTAANFAIAGVTTL</sequence>
<keyword evidence="2" id="KW-0964">Secreted</keyword>
<dbReference type="SUPFAM" id="SSF51120">
    <property type="entry name" value="beta-Roll"/>
    <property type="match status" value="1"/>
</dbReference>
<keyword evidence="4" id="KW-1185">Reference proteome</keyword>
<evidence type="ECO:0000313" key="4">
    <source>
        <dbReference type="Proteomes" id="UP000641646"/>
    </source>
</evidence>
<dbReference type="GO" id="GO:0005576">
    <property type="term" value="C:extracellular region"/>
    <property type="evidence" value="ECO:0007669"/>
    <property type="project" value="UniProtKB-SubCell"/>
</dbReference>
<proteinExistence type="predicted"/>
<dbReference type="InterPro" id="IPR001343">
    <property type="entry name" value="Hemolysn_Ca-bd"/>
</dbReference>